<dbReference type="Gene3D" id="3.10.350.10">
    <property type="entry name" value="LysM domain"/>
    <property type="match status" value="1"/>
</dbReference>
<protein>
    <submittedName>
        <fullName evidence="3">LysM domain protein</fullName>
    </submittedName>
</protein>
<gene>
    <name evidence="3" type="ORF">COLSTE_01562</name>
</gene>
<dbReference type="STRING" id="445975.COLSTE_01562"/>
<dbReference type="CDD" id="cd00118">
    <property type="entry name" value="LysM"/>
    <property type="match status" value="1"/>
</dbReference>
<dbReference type="AlphaFoldDB" id="B6GBU8"/>
<dbReference type="Pfam" id="PF01476">
    <property type="entry name" value="LysM"/>
    <property type="match status" value="1"/>
</dbReference>
<reference evidence="3 4" key="1">
    <citation type="submission" date="2008-10" db="EMBL/GenBank/DDBJ databases">
        <title>Draft genome sequence of Collinsella stercoris (DSM 13279).</title>
        <authorList>
            <person name="Sudarsanam P."/>
            <person name="Ley R."/>
            <person name="Guruge J."/>
            <person name="Turnbaugh P.J."/>
            <person name="Mahowald M."/>
            <person name="Liep D."/>
            <person name="Gordon J."/>
        </authorList>
    </citation>
    <scope>NUCLEOTIDE SEQUENCE [LARGE SCALE GENOMIC DNA]</scope>
    <source>
        <strain evidence="3 4">DSM 13279</strain>
    </source>
</reference>
<dbReference type="SUPFAM" id="SSF54106">
    <property type="entry name" value="LysM domain"/>
    <property type="match status" value="1"/>
</dbReference>
<dbReference type="eggNOG" id="COG1388">
    <property type="taxonomic scope" value="Bacteria"/>
</dbReference>
<accession>B6GBU8</accession>
<evidence type="ECO:0000256" key="1">
    <source>
        <dbReference type="SAM" id="Phobius"/>
    </source>
</evidence>
<evidence type="ECO:0000259" key="2">
    <source>
        <dbReference type="PROSITE" id="PS51782"/>
    </source>
</evidence>
<dbReference type="OrthoDB" id="3183381at2"/>
<proteinExistence type="predicted"/>
<sequence>MKSTACTYGNLALEVEPAAATALRVIPGSKPMLQTGALQVAAPDTYALSQVAESARPRKGVLCLVAACLFLMALGASAFHGAARSASHQLALDQLNTRTVTVEPGDSLWSIAAEHDVEGMSIDDEVELMRTMNSLTSATLHAGMEIEVPVTAQAA</sequence>
<feature type="domain" description="LysM" evidence="2">
    <location>
        <begin position="98"/>
        <end position="148"/>
    </location>
</feature>
<name>B6GBU8_9ACTN</name>
<dbReference type="GeneID" id="98003279"/>
<keyword evidence="1" id="KW-0812">Transmembrane</keyword>
<keyword evidence="1" id="KW-0472">Membrane</keyword>
<dbReference type="Proteomes" id="UP000003560">
    <property type="component" value="Unassembled WGS sequence"/>
</dbReference>
<evidence type="ECO:0000313" key="3">
    <source>
        <dbReference type="EMBL" id="EEA90212.1"/>
    </source>
</evidence>
<comment type="caution">
    <text evidence="3">The sequence shown here is derived from an EMBL/GenBank/DDBJ whole genome shotgun (WGS) entry which is preliminary data.</text>
</comment>
<evidence type="ECO:0000313" key="4">
    <source>
        <dbReference type="Proteomes" id="UP000003560"/>
    </source>
</evidence>
<keyword evidence="4" id="KW-1185">Reference proteome</keyword>
<organism evidence="3 4">
    <name type="scientific">Collinsella stercoris DSM 13279</name>
    <dbReference type="NCBI Taxonomy" id="445975"/>
    <lineage>
        <taxon>Bacteria</taxon>
        <taxon>Bacillati</taxon>
        <taxon>Actinomycetota</taxon>
        <taxon>Coriobacteriia</taxon>
        <taxon>Coriobacteriales</taxon>
        <taxon>Coriobacteriaceae</taxon>
        <taxon>Collinsella</taxon>
    </lineage>
</organism>
<dbReference type="SMART" id="SM00257">
    <property type="entry name" value="LysM"/>
    <property type="match status" value="1"/>
</dbReference>
<reference evidence="3 4" key="2">
    <citation type="submission" date="2008-10" db="EMBL/GenBank/DDBJ databases">
        <authorList>
            <person name="Fulton L."/>
            <person name="Clifton S."/>
            <person name="Fulton B."/>
            <person name="Xu J."/>
            <person name="Minx P."/>
            <person name="Pepin K.H."/>
            <person name="Johnson M."/>
            <person name="Thiruvilangam P."/>
            <person name="Bhonagiri V."/>
            <person name="Nash W.E."/>
            <person name="Mardis E.R."/>
            <person name="Wilson R.K."/>
        </authorList>
    </citation>
    <scope>NUCLEOTIDE SEQUENCE [LARGE SCALE GENOMIC DNA]</scope>
    <source>
        <strain evidence="3 4">DSM 13279</strain>
    </source>
</reference>
<dbReference type="RefSeq" id="WP_006721201.1">
    <property type="nucleotide sequence ID" value="NZ_CP085935.1"/>
</dbReference>
<dbReference type="InterPro" id="IPR018392">
    <property type="entry name" value="LysM"/>
</dbReference>
<dbReference type="EMBL" id="ABXJ01000083">
    <property type="protein sequence ID" value="EEA90212.1"/>
    <property type="molecule type" value="Genomic_DNA"/>
</dbReference>
<dbReference type="HOGENOM" id="CLU_144035_0_0_11"/>
<feature type="transmembrane region" description="Helical" evidence="1">
    <location>
        <begin position="61"/>
        <end position="83"/>
    </location>
</feature>
<keyword evidence="1" id="KW-1133">Transmembrane helix</keyword>
<dbReference type="PROSITE" id="PS51782">
    <property type="entry name" value="LYSM"/>
    <property type="match status" value="1"/>
</dbReference>
<dbReference type="InterPro" id="IPR036779">
    <property type="entry name" value="LysM_dom_sf"/>
</dbReference>